<sequence length="82" mass="9050">MVFQPVAGGPLGAPTPGYRAVMAGFVPGLLPTNHSQEKEFAQAYEDVLERYKGTVAAAIRKEERRVCVYDGSFVSFENKSRR</sequence>
<evidence type="ECO:0000313" key="2">
    <source>
        <dbReference type="Proteomes" id="UP001148018"/>
    </source>
</evidence>
<comment type="caution">
    <text evidence="1">The sequence shown here is derived from an EMBL/GenBank/DDBJ whole genome shotgun (WGS) entry which is preliminary data.</text>
</comment>
<gene>
    <name evidence="1" type="ORF">NHX12_023624</name>
</gene>
<dbReference type="Proteomes" id="UP001148018">
    <property type="component" value="Unassembled WGS sequence"/>
</dbReference>
<dbReference type="OrthoDB" id="9428797at2759"/>
<keyword evidence="2" id="KW-1185">Reference proteome</keyword>
<dbReference type="AlphaFoldDB" id="A0A9Q0EJU3"/>
<reference evidence="1" key="1">
    <citation type="submission" date="2022-07" db="EMBL/GenBank/DDBJ databases">
        <title>Chromosome-level genome of Muraenolepis orangiensis.</title>
        <authorList>
            <person name="Kim J."/>
        </authorList>
    </citation>
    <scope>NUCLEOTIDE SEQUENCE</scope>
    <source>
        <strain evidence="1">KU_S4_2022</strain>
        <tissue evidence="1">Muscle</tissue>
    </source>
</reference>
<name>A0A9Q0EJU3_9TELE</name>
<protein>
    <submittedName>
        <fullName evidence="1">Uncharacterized protein</fullName>
    </submittedName>
</protein>
<proteinExistence type="predicted"/>
<dbReference type="EMBL" id="JANIIK010000039">
    <property type="protein sequence ID" value="KAJ3609097.1"/>
    <property type="molecule type" value="Genomic_DNA"/>
</dbReference>
<organism evidence="1 2">
    <name type="scientific">Muraenolepis orangiensis</name>
    <name type="common">Patagonian moray cod</name>
    <dbReference type="NCBI Taxonomy" id="630683"/>
    <lineage>
        <taxon>Eukaryota</taxon>
        <taxon>Metazoa</taxon>
        <taxon>Chordata</taxon>
        <taxon>Craniata</taxon>
        <taxon>Vertebrata</taxon>
        <taxon>Euteleostomi</taxon>
        <taxon>Actinopterygii</taxon>
        <taxon>Neopterygii</taxon>
        <taxon>Teleostei</taxon>
        <taxon>Neoteleostei</taxon>
        <taxon>Acanthomorphata</taxon>
        <taxon>Zeiogadaria</taxon>
        <taxon>Gadariae</taxon>
        <taxon>Gadiformes</taxon>
        <taxon>Muraenolepidoidei</taxon>
        <taxon>Muraenolepididae</taxon>
        <taxon>Muraenolepis</taxon>
    </lineage>
</organism>
<accession>A0A9Q0EJU3</accession>
<evidence type="ECO:0000313" key="1">
    <source>
        <dbReference type="EMBL" id="KAJ3609097.1"/>
    </source>
</evidence>